<dbReference type="RefSeq" id="WP_053175792.1">
    <property type="nucleotide sequence ID" value="NZ_LFYT02000002.1"/>
</dbReference>
<keyword evidence="7" id="KW-0032">Aminotransferase</keyword>
<dbReference type="InterPro" id="IPR015424">
    <property type="entry name" value="PyrdxlP-dep_Trfase"/>
</dbReference>
<evidence type="ECO:0000256" key="2">
    <source>
        <dbReference type="ARBA" id="ARBA00022898"/>
    </source>
</evidence>
<dbReference type="InterPro" id="IPR015422">
    <property type="entry name" value="PyrdxlP-dep_Trfase_small"/>
</dbReference>
<comment type="caution">
    <text evidence="7">The sequence shown here is derived from an EMBL/GenBank/DDBJ whole genome shotgun (WGS) entry which is preliminary data.</text>
</comment>
<comment type="similarity">
    <text evidence="1">In the C-terminal section; belongs to the class-I pyridoxal-phosphate-dependent aminotransferase family.</text>
</comment>
<proteinExistence type="inferred from homology"/>
<dbReference type="InterPro" id="IPR004839">
    <property type="entry name" value="Aminotransferase_I/II_large"/>
</dbReference>
<dbReference type="Pfam" id="PF00392">
    <property type="entry name" value="GntR"/>
    <property type="match status" value="1"/>
</dbReference>
<dbReference type="Proteomes" id="UP000037507">
    <property type="component" value="Unassembled WGS sequence"/>
</dbReference>
<gene>
    <name evidence="7" type="ORF">H663_002985</name>
</gene>
<dbReference type="PANTHER" id="PTHR46577">
    <property type="entry name" value="HTH-TYPE TRANSCRIPTIONAL REGULATORY PROTEIN GABR"/>
    <property type="match status" value="1"/>
</dbReference>
<dbReference type="GO" id="GO:0003700">
    <property type="term" value="F:DNA-binding transcription factor activity"/>
    <property type="evidence" value="ECO:0007669"/>
    <property type="project" value="InterPro"/>
</dbReference>
<dbReference type="STRING" id="1293045.H663_17485"/>
<dbReference type="Gene3D" id="3.90.1150.10">
    <property type="entry name" value="Aspartate Aminotransferase, domain 1"/>
    <property type="match status" value="1"/>
</dbReference>
<dbReference type="CDD" id="cd07377">
    <property type="entry name" value="WHTH_GntR"/>
    <property type="match status" value="1"/>
</dbReference>
<dbReference type="InterPro" id="IPR036388">
    <property type="entry name" value="WH-like_DNA-bd_sf"/>
</dbReference>
<keyword evidence="2" id="KW-0663">Pyridoxal phosphate</keyword>
<keyword evidence="8" id="KW-1185">Reference proteome</keyword>
<dbReference type="AlphaFoldDB" id="A0A2T7UIB4"/>
<dbReference type="GO" id="GO:0003677">
    <property type="term" value="F:DNA binding"/>
    <property type="evidence" value="ECO:0007669"/>
    <property type="project" value="UniProtKB-KW"/>
</dbReference>
<name>A0A2T7UIB4_9BURK</name>
<keyword evidence="7" id="KW-0808">Transferase</keyword>
<protein>
    <submittedName>
        <fullName evidence="7">2-aminoadipate aminotransferase</fullName>
    </submittedName>
</protein>
<keyword evidence="3" id="KW-0805">Transcription regulation</keyword>
<sequence length="503" mass="55574">MHTAPPSASAPQQPQPIYQRLAAHYRGAIQAGSLNVGDRMPSLRSLMRQHEVSLSTAMQLSRHLESEGWLEARPRSGYFVRKPLRNTLATVSEPRMDITPDPAQYVGIHGRVSDFIARGRLQMVKTNLAVARCAPELYPGEALKLATLRVLRKRPNVLVSASAPRGNPEFRAVLAKRALGIGLRLSPDDVQVTNGCIEALNLALRAVAAPGDTIAVESPTFYGLLQVLEALGMRALEIPTSPQTGISLDAMEMAMQTYDNIKAVVVVPHLQNPLGSIMPDAHKQGLVQLCERHGVALIEDDTYSELVNEAARHHVPLRAMKSWDTSGNVIYCASLHKFLTPGMRVGWMAAGRWQARVEMLKFSQTRSTEELSQLALADYMASPAYDRHLRRLRSALHVQRENTAQAIANYFPAGTRLNVPEGGLSLWVELPNKLSSRRVFDAALEQQILVTPGQMFSNTLRFDPYLRINCGWPHQQDVEQGLRRLGQIVTELVAMGPPIDPAL</sequence>
<evidence type="ECO:0000313" key="8">
    <source>
        <dbReference type="Proteomes" id="UP000037507"/>
    </source>
</evidence>
<dbReference type="Pfam" id="PF00155">
    <property type="entry name" value="Aminotran_1_2"/>
    <property type="match status" value="1"/>
</dbReference>
<dbReference type="InterPro" id="IPR015421">
    <property type="entry name" value="PyrdxlP-dep_Trfase_major"/>
</dbReference>
<dbReference type="Gene3D" id="1.10.10.10">
    <property type="entry name" value="Winged helix-like DNA-binding domain superfamily/Winged helix DNA-binding domain"/>
    <property type="match status" value="1"/>
</dbReference>
<keyword evidence="4" id="KW-0238">DNA-binding</keyword>
<dbReference type="GO" id="GO:0030170">
    <property type="term" value="F:pyridoxal phosphate binding"/>
    <property type="evidence" value="ECO:0007669"/>
    <property type="project" value="InterPro"/>
</dbReference>
<dbReference type="PROSITE" id="PS50949">
    <property type="entry name" value="HTH_GNTR"/>
    <property type="match status" value="1"/>
</dbReference>
<evidence type="ECO:0000256" key="1">
    <source>
        <dbReference type="ARBA" id="ARBA00005384"/>
    </source>
</evidence>
<dbReference type="CDD" id="cd00609">
    <property type="entry name" value="AAT_like"/>
    <property type="match status" value="1"/>
</dbReference>
<dbReference type="InterPro" id="IPR051446">
    <property type="entry name" value="HTH_trans_reg/aminotransferase"/>
</dbReference>
<dbReference type="PANTHER" id="PTHR46577:SF2">
    <property type="entry name" value="TRANSCRIPTIONAL REGULATORY PROTEIN"/>
    <property type="match status" value="1"/>
</dbReference>
<evidence type="ECO:0000313" key="7">
    <source>
        <dbReference type="EMBL" id="PVE44414.1"/>
    </source>
</evidence>
<keyword evidence="5" id="KW-0804">Transcription</keyword>
<evidence type="ECO:0000259" key="6">
    <source>
        <dbReference type="PROSITE" id="PS50949"/>
    </source>
</evidence>
<dbReference type="SUPFAM" id="SSF46785">
    <property type="entry name" value="Winged helix' DNA-binding domain"/>
    <property type="match status" value="1"/>
</dbReference>
<reference evidence="7" key="1">
    <citation type="submission" date="2017-04" db="EMBL/GenBank/DDBJ databases">
        <title>Unexpected and diverse lifestyles within the genus Limnohabitans.</title>
        <authorList>
            <person name="Kasalicky V."/>
            <person name="Mehrshad M."/>
            <person name="Andrei S.-A."/>
            <person name="Salcher M."/>
            <person name="Kratochvilova H."/>
            <person name="Simek K."/>
            <person name="Ghai R."/>
        </authorList>
    </citation>
    <scope>NUCLEOTIDE SEQUENCE [LARGE SCALE GENOMIC DNA]</scope>
    <source>
        <strain evidence="7">II-D5</strain>
    </source>
</reference>
<dbReference type="Gene3D" id="3.40.640.10">
    <property type="entry name" value="Type I PLP-dependent aspartate aminotransferase-like (Major domain)"/>
    <property type="match status" value="1"/>
</dbReference>
<dbReference type="InterPro" id="IPR000524">
    <property type="entry name" value="Tscrpt_reg_HTH_GntR"/>
</dbReference>
<dbReference type="OrthoDB" id="9804020at2"/>
<dbReference type="EMBL" id="LFYT02000002">
    <property type="protein sequence ID" value="PVE44414.1"/>
    <property type="molecule type" value="Genomic_DNA"/>
</dbReference>
<organism evidence="7 8">
    <name type="scientific">Limnohabitans planktonicus II-D5</name>
    <dbReference type="NCBI Taxonomy" id="1293045"/>
    <lineage>
        <taxon>Bacteria</taxon>
        <taxon>Pseudomonadati</taxon>
        <taxon>Pseudomonadota</taxon>
        <taxon>Betaproteobacteria</taxon>
        <taxon>Burkholderiales</taxon>
        <taxon>Comamonadaceae</taxon>
        <taxon>Limnohabitans</taxon>
    </lineage>
</organism>
<dbReference type="InterPro" id="IPR036390">
    <property type="entry name" value="WH_DNA-bd_sf"/>
</dbReference>
<evidence type="ECO:0000256" key="5">
    <source>
        <dbReference type="ARBA" id="ARBA00023163"/>
    </source>
</evidence>
<evidence type="ECO:0000256" key="4">
    <source>
        <dbReference type="ARBA" id="ARBA00023125"/>
    </source>
</evidence>
<accession>A0A2T7UIB4</accession>
<dbReference type="GO" id="GO:0008483">
    <property type="term" value="F:transaminase activity"/>
    <property type="evidence" value="ECO:0007669"/>
    <property type="project" value="UniProtKB-KW"/>
</dbReference>
<dbReference type="SUPFAM" id="SSF53383">
    <property type="entry name" value="PLP-dependent transferases"/>
    <property type="match status" value="1"/>
</dbReference>
<evidence type="ECO:0000256" key="3">
    <source>
        <dbReference type="ARBA" id="ARBA00023015"/>
    </source>
</evidence>
<dbReference type="SMART" id="SM00345">
    <property type="entry name" value="HTH_GNTR"/>
    <property type="match status" value="1"/>
</dbReference>
<feature type="domain" description="HTH gntR-type" evidence="6">
    <location>
        <begin position="15"/>
        <end position="83"/>
    </location>
</feature>